<dbReference type="Proteomes" id="UP000324222">
    <property type="component" value="Unassembled WGS sequence"/>
</dbReference>
<protein>
    <submittedName>
        <fullName evidence="1">Uncharacterized protein</fullName>
    </submittedName>
</protein>
<evidence type="ECO:0000313" key="1">
    <source>
        <dbReference type="EMBL" id="MPC88349.1"/>
    </source>
</evidence>
<name>A0A5B7J189_PORTR</name>
<reference evidence="1 2" key="1">
    <citation type="submission" date="2019-05" db="EMBL/GenBank/DDBJ databases">
        <title>Another draft genome of Portunus trituberculatus and its Hox gene families provides insights of decapod evolution.</title>
        <authorList>
            <person name="Jeong J.-H."/>
            <person name="Song I."/>
            <person name="Kim S."/>
            <person name="Choi T."/>
            <person name="Kim D."/>
            <person name="Ryu S."/>
            <person name="Kim W."/>
        </authorList>
    </citation>
    <scope>NUCLEOTIDE SEQUENCE [LARGE SCALE GENOMIC DNA]</scope>
    <source>
        <tissue evidence="1">Muscle</tissue>
    </source>
</reference>
<proteinExistence type="predicted"/>
<accession>A0A5B7J189</accession>
<comment type="caution">
    <text evidence="1">The sequence shown here is derived from an EMBL/GenBank/DDBJ whole genome shotgun (WGS) entry which is preliminary data.</text>
</comment>
<dbReference type="AlphaFoldDB" id="A0A5B7J189"/>
<sequence length="31" mass="3294">MGGSLTALPILFKLPTGAIGQDITKKSKIFF</sequence>
<dbReference type="EMBL" id="VSRR010077536">
    <property type="protein sequence ID" value="MPC88349.1"/>
    <property type="molecule type" value="Genomic_DNA"/>
</dbReference>
<gene>
    <name evidence="1" type="ORF">E2C01_083250</name>
</gene>
<evidence type="ECO:0000313" key="2">
    <source>
        <dbReference type="Proteomes" id="UP000324222"/>
    </source>
</evidence>
<keyword evidence="2" id="KW-1185">Reference proteome</keyword>
<organism evidence="1 2">
    <name type="scientific">Portunus trituberculatus</name>
    <name type="common">Swimming crab</name>
    <name type="synonym">Neptunus trituberculatus</name>
    <dbReference type="NCBI Taxonomy" id="210409"/>
    <lineage>
        <taxon>Eukaryota</taxon>
        <taxon>Metazoa</taxon>
        <taxon>Ecdysozoa</taxon>
        <taxon>Arthropoda</taxon>
        <taxon>Crustacea</taxon>
        <taxon>Multicrustacea</taxon>
        <taxon>Malacostraca</taxon>
        <taxon>Eumalacostraca</taxon>
        <taxon>Eucarida</taxon>
        <taxon>Decapoda</taxon>
        <taxon>Pleocyemata</taxon>
        <taxon>Brachyura</taxon>
        <taxon>Eubrachyura</taxon>
        <taxon>Portunoidea</taxon>
        <taxon>Portunidae</taxon>
        <taxon>Portuninae</taxon>
        <taxon>Portunus</taxon>
    </lineage>
</organism>